<evidence type="ECO:0000256" key="3">
    <source>
        <dbReference type="ARBA" id="ARBA00022630"/>
    </source>
</evidence>
<comment type="similarity">
    <text evidence="2">Belongs to the flavin monoamine oxidase family.</text>
</comment>
<dbReference type="InterPro" id="IPR009057">
    <property type="entry name" value="Homeodomain-like_sf"/>
</dbReference>
<evidence type="ECO:0000256" key="1">
    <source>
        <dbReference type="ARBA" id="ARBA00001974"/>
    </source>
</evidence>
<evidence type="ECO:0000256" key="4">
    <source>
        <dbReference type="ARBA" id="ARBA00022827"/>
    </source>
</evidence>
<feature type="compositionally biased region" description="Basic and acidic residues" evidence="7">
    <location>
        <begin position="29"/>
        <end position="47"/>
    </location>
</feature>
<dbReference type="PANTHER" id="PTHR10742">
    <property type="entry name" value="FLAVIN MONOAMINE OXIDASE"/>
    <property type="match status" value="1"/>
</dbReference>
<reference evidence="9" key="1">
    <citation type="submission" date="2021-01" db="EMBL/GenBank/DDBJ databases">
        <title>Adiantum capillus-veneris genome.</title>
        <authorList>
            <person name="Fang Y."/>
            <person name="Liao Q."/>
        </authorList>
    </citation>
    <scope>NUCLEOTIDE SEQUENCE</scope>
    <source>
        <strain evidence="9">H3</strain>
        <tissue evidence="9">Leaf</tissue>
    </source>
</reference>
<evidence type="ECO:0000256" key="7">
    <source>
        <dbReference type="SAM" id="MobiDB-lite"/>
    </source>
</evidence>
<feature type="domain" description="SWIRM" evidence="8">
    <location>
        <begin position="167"/>
        <end position="267"/>
    </location>
</feature>
<dbReference type="Gene3D" id="3.90.660.10">
    <property type="match status" value="1"/>
</dbReference>
<dbReference type="InterPro" id="IPR036388">
    <property type="entry name" value="WH-like_DNA-bd_sf"/>
</dbReference>
<sequence length="1577" mass="174014">MHSTSEGKDTQSKVEAGDLRGKRACLRGMSDEIECRPGDPCTDRSDNGEAQGSDLRSKSMRKDDEMTISGVAFKLTQKPRSLRGNGVKKRTWGWIDVWKSFDSKASKNSVADRTTRQSRKRTRREVASDGDMEWEAVTGESGDANRKKPLRCKTWGGLSLSVEELNGEIAAVTVGLQADMPSPSERIRFKDVLKRRGGLQEYLECRNLILGLWERDVRHNLCVTDCGLSSVASLEETPRESLLRDIYDFLNYHGYINLGIISKKLKSETQTADCNFLPATANINSDYDFNEKNQKEPSGEGSLLHEKGTRIELPGDYMVLMNAVSATDPEPMDIDEKPLVNPAAFEEHIDEQKLSLPAHCADEESLLDIANRLKARNKKKRAGLLKLEKSVKADEEQSLRGGDATEEVSICKEKVEALQVEPAKCAAEVNDTHLSSKEEMALNEGIYARQKYCKEQTTESIHNQEELGRLIFPDNLIEKLPLPSVGKVETFPRVIIVGAGPAGLAAAKHLLNLNVSVTILEARKRVGGRVFTDRTVLSGPVDLGASIITGVEADVSSERRPDPTALLCRQLDLELTTLGGDCPLFDSVVGTKVPADIDEALEAEYNSLLDDTVMLVAQNGDVAMQMSLEEGLELALKRHKEQEKRASTLFRGTDSLSEKINQFEQDGHAVCMRESSESTKKSLGISPLERRVMDWHFANLEYGCAAELNRVSLPYWNQDDVYGGFAGPHCMIKGGYGTVMEALAEGLPIHFDQVVTRIEYSSKDEQIVDRGRVKVKTSSGNVFMGDAVLVTIPLGCLKLNTIDFVPSLPAWKTASIQRLGFGILNKVVMEFPVAFWDESIDFFGATAEHTESRGRCFMFWNLKRTVGAPVLSALVVGKAAIEEEKKESTESIEHALTVLRSIFGEASVPQPTGSVVTKWGSDPYSRGAYSYVAVGASGEDYDIIGRSVENCVFFAGEATCKEHPDTVGGAIMTGLREAVRIVDVLYNRVDSVAEAEAMAAAQRQSDTERNEVRDMTKRLTAAELSIAIRKDGGILDEDKEPFNKAILLQDMFGCAKTTSGRLLLAKEMLQLPASSLEAFAGTREGLTILNSWIQDSLGKDATQLLRHCVRLLLVVGKDLPSVRQSGIGRTVKEKVVVHTSRDIRAVASQLVKLWVDTFRKEKAAGKIARPLQQSPTGFRNTLTMSKVMHRNMKSGTSPMVSRDKVLHPAVVSDGSRQQVSEKESTYQSYSTELRDAEVEKEKSTAICSNSSWRELVYNPISDSEAAALAAAEAAVAAANAAAKAYETAEAASSQLELPKIVSFHKFANKREYMILPEATKRRSLERDALILHGKDQVMMGVDARNCKVRDWSIDFTDSCSYLRSPNVVLPVQDGKDGSKETELSGLSSACTDNSKVSFRIGKQLFSEQEEATVNMKEAASAGSPVKEAQEQTSGLVSELAPSCNISMGSSRNGRFFTESNIDDTARAITDARQCSREQLAVVRSTRDEARHLSRCSEHKKAVTDYVSNLLIPLYKTRKIDKDGFKSLVKKSAVKVIERQTELEAAMEVSQFLDTKRKIKIRTLVDKFVERYLENLVK</sequence>
<name>A0A9D4UQ30_ADICA</name>
<dbReference type="Proteomes" id="UP000886520">
    <property type="component" value="Chromosome 12"/>
</dbReference>
<feature type="compositionally biased region" description="Basic and acidic residues" evidence="7">
    <location>
        <begin position="1"/>
        <end position="21"/>
    </location>
</feature>
<evidence type="ECO:0000313" key="9">
    <source>
        <dbReference type="EMBL" id="KAI5071998.1"/>
    </source>
</evidence>
<dbReference type="OrthoDB" id="5046242at2759"/>
<keyword evidence="3" id="KW-0285">Flavoprotein</keyword>
<evidence type="ECO:0000256" key="5">
    <source>
        <dbReference type="ARBA" id="ARBA00022853"/>
    </source>
</evidence>
<dbReference type="PROSITE" id="PS50934">
    <property type="entry name" value="SWIRM"/>
    <property type="match status" value="1"/>
</dbReference>
<keyword evidence="4" id="KW-0274">FAD</keyword>
<organism evidence="9 10">
    <name type="scientific">Adiantum capillus-veneris</name>
    <name type="common">Maidenhair fern</name>
    <dbReference type="NCBI Taxonomy" id="13818"/>
    <lineage>
        <taxon>Eukaryota</taxon>
        <taxon>Viridiplantae</taxon>
        <taxon>Streptophyta</taxon>
        <taxon>Embryophyta</taxon>
        <taxon>Tracheophyta</taxon>
        <taxon>Polypodiopsida</taxon>
        <taxon>Polypodiidae</taxon>
        <taxon>Polypodiales</taxon>
        <taxon>Pteridineae</taxon>
        <taxon>Pteridaceae</taxon>
        <taxon>Vittarioideae</taxon>
        <taxon>Adiantum</taxon>
    </lineage>
</organism>
<accession>A0A9D4UQ30</accession>
<gene>
    <name evidence="9" type="ORF">GOP47_0012104</name>
</gene>
<dbReference type="GO" id="GO:0016705">
    <property type="term" value="F:oxidoreductase activity, acting on paired donors, with incorporation or reduction of molecular oxygen"/>
    <property type="evidence" value="ECO:0007669"/>
    <property type="project" value="UniProtKB-ARBA"/>
</dbReference>
<keyword evidence="6" id="KW-0560">Oxidoreductase</keyword>
<keyword evidence="5" id="KW-0156">Chromatin regulator</keyword>
<keyword evidence="10" id="KW-1185">Reference proteome</keyword>
<proteinExistence type="inferred from homology"/>
<dbReference type="Pfam" id="PF01593">
    <property type="entry name" value="Amino_oxidase"/>
    <property type="match status" value="1"/>
</dbReference>
<protein>
    <recommendedName>
        <fullName evidence="8">SWIRM domain-containing protein</fullName>
    </recommendedName>
</protein>
<dbReference type="SUPFAM" id="SSF51905">
    <property type="entry name" value="FAD/NAD(P)-binding domain"/>
    <property type="match status" value="1"/>
</dbReference>
<comment type="caution">
    <text evidence="9">The sequence shown here is derived from an EMBL/GenBank/DDBJ whole genome shotgun (WGS) entry which is preliminary data.</text>
</comment>
<evidence type="ECO:0000313" key="10">
    <source>
        <dbReference type="Proteomes" id="UP000886520"/>
    </source>
</evidence>
<dbReference type="GO" id="GO:0141052">
    <property type="term" value="F:histone H3 demethylase activity"/>
    <property type="evidence" value="ECO:0007669"/>
    <property type="project" value="UniProtKB-ARBA"/>
</dbReference>
<evidence type="ECO:0000256" key="6">
    <source>
        <dbReference type="ARBA" id="ARBA00023002"/>
    </source>
</evidence>
<dbReference type="InterPro" id="IPR007526">
    <property type="entry name" value="SWIRM"/>
</dbReference>
<evidence type="ECO:0000259" key="8">
    <source>
        <dbReference type="PROSITE" id="PS50934"/>
    </source>
</evidence>
<evidence type="ECO:0000256" key="2">
    <source>
        <dbReference type="ARBA" id="ARBA00005995"/>
    </source>
</evidence>
<dbReference type="InterPro" id="IPR002937">
    <property type="entry name" value="Amino_oxidase"/>
</dbReference>
<comment type="cofactor">
    <cofactor evidence="1">
        <name>FAD</name>
        <dbReference type="ChEBI" id="CHEBI:57692"/>
    </cofactor>
</comment>
<feature type="region of interest" description="Disordered" evidence="7">
    <location>
        <begin position="106"/>
        <end position="130"/>
    </location>
</feature>
<dbReference type="EMBL" id="JABFUD020000012">
    <property type="protein sequence ID" value="KAI5071998.1"/>
    <property type="molecule type" value="Genomic_DNA"/>
</dbReference>
<dbReference type="SUPFAM" id="SSF54373">
    <property type="entry name" value="FAD-linked reductases, C-terminal domain"/>
    <property type="match status" value="1"/>
</dbReference>
<dbReference type="Gene3D" id="1.10.10.10">
    <property type="entry name" value="Winged helix-like DNA-binding domain superfamily/Winged helix DNA-binding domain"/>
    <property type="match status" value="1"/>
</dbReference>
<dbReference type="SUPFAM" id="SSF46689">
    <property type="entry name" value="Homeodomain-like"/>
    <property type="match status" value="1"/>
</dbReference>
<dbReference type="Pfam" id="PF04433">
    <property type="entry name" value="SWIRM"/>
    <property type="match status" value="1"/>
</dbReference>
<dbReference type="Gene3D" id="3.50.50.60">
    <property type="entry name" value="FAD/NAD(P)-binding domain"/>
    <property type="match status" value="1"/>
</dbReference>
<dbReference type="PANTHER" id="PTHR10742:SF410">
    <property type="entry name" value="LYSINE-SPECIFIC HISTONE DEMETHYLASE 2"/>
    <property type="match status" value="1"/>
</dbReference>
<dbReference type="InterPro" id="IPR050281">
    <property type="entry name" value="Flavin_monoamine_oxidase"/>
</dbReference>
<dbReference type="PRINTS" id="PR00419">
    <property type="entry name" value="ADXRDTASE"/>
</dbReference>
<dbReference type="InterPro" id="IPR036188">
    <property type="entry name" value="FAD/NAD-bd_sf"/>
</dbReference>
<feature type="region of interest" description="Disordered" evidence="7">
    <location>
        <begin position="1"/>
        <end position="63"/>
    </location>
</feature>